<comment type="similarity">
    <text evidence="1">Belongs to the RRP12 family.</text>
</comment>
<organism evidence="4 5">
    <name type="scientific">Forsythia ovata</name>
    <dbReference type="NCBI Taxonomy" id="205694"/>
    <lineage>
        <taxon>Eukaryota</taxon>
        <taxon>Viridiplantae</taxon>
        <taxon>Streptophyta</taxon>
        <taxon>Embryophyta</taxon>
        <taxon>Tracheophyta</taxon>
        <taxon>Spermatophyta</taxon>
        <taxon>Magnoliopsida</taxon>
        <taxon>eudicotyledons</taxon>
        <taxon>Gunneridae</taxon>
        <taxon>Pentapetalae</taxon>
        <taxon>asterids</taxon>
        <taxon>lamiids</taxon>
        <taxon>Lamiales</taxon>
        <taxon>Oleaceae</taxon>
        <taxon>Forsythieae</taxon>
        <taxon>Forsythia</taxon>
    </lineage>
</organism>
<dbReference type="InterPro" id="IPR011989">
    <property type="entry name" value="ARM-like"/>
</dbReference>
<gene>
    <name evidence="4" type="ORF">Fot_40859</name>
</gene>
<dbReference type="Proteomes" id="UP001604277">
    <property type="component" value="Unassembled WGS sequence"/>
</dbReference>
<evidence type="ECO:0000256" key="1">
    <source>
        <dbReference type="ARBA" id="ARBA00007690"/>
    </source>
</evidence>
<dbReference type="InterPro" id="IPR016024">
    <property type="entry name" value="ARM-type_fold"/>
</dbReference>
<feature type="domain" description="RRP12 HEAT" evidence="2">
    <location>
        <begin position="337"/>
        <end position="641"/>
    </location>
</feature>
<reference evidence="5" key="1">
    <citation type="submission" date="2024-07" db="EMBL/GenBank/DDBJ databases">
        <title>Two chromosome-level genome assemblies of Korean endemic species Abeliophyllum distichum and Forsythia ovata (Oleaceae).</title>
        <authorList>
            <person name="Jang H."/>
        </authorList>
    </citation>
    <scope>NUCLEOTIDE SEQUENCE [LARGE SCALE GENOMIC DNA]</scope>
</reference>
<comment type="caution">
    <text evidence="4">The sequence shown here is derived from an EMBL/GenBank/DDBJ whole genome shotgun (WGS) entry which is preliminary data.</text>
</comment>
<feature type="domain" description="RRP12 N-terminal HEAT" evidence="3">
    <location>
        <begin position="5"/>
        <end position="271"/>
    </location>
</feature>
<evidence type="ECO:0000259" key="3">
    <source>
        <dbReference type="Pfam" id="PF25772"/>
    </source>
</evidence>
<dbReference type="Gene3D" id="1.25.10.10">
    <property type="entry name" value="Leucine-rich Repeat Variant"/>
    <property type="match status" value="2"/>
</dbReference>
<name>A0ABD1RI13_9LAMI</name>
<dbReference type="PANTHER" id="PTHR48445">
    <property type="entry name" value="OS02G0782100 PROTEIN"/>
    <property type="match status" value="1"/>
</dbReference>
<sequence>MEPPQDQFYYSVVFQFNNSTNEYEVQICTAISAMSQELKHQNLPLNPIAYFGATCSSLDRLSFSSDPPRYLLDALITILSLVIDEFNPSILRTKYDYLSELLIRVLRLKSIGANGIVPAMKCVTRLLIMREKVGWADVAHLYGVLLGYITDDEPKIRKQSQSCLREVLLNFQRSPVLAPLLANASEAVANVFERFCFLDGGSNAKASEVSKGALKFLYVLDALKFCLPYMSAKSSSNILKSFKSLLEMREPLVTRRITDGLNALCLHSFGEVSAEILLDLLCSLITSVSANDSFAGSMTFTARLLDSGMKRVYSLNRQICVVKLPGVFSALKDILISEHEEAMVAAMTTFKSLVHACIDENLIKQGVDEITMNSNVTSRKSCPSVIEKVCATIESLLDYQYASVWDVSFQIVSSMFEKLGIYSIYFLKGTLASLAELQKLPDEDFPFRKQLHECVGAALGAMGPETFLNLLPLKLEAQNLSEANLWLFPILKRYVVGANLSFFTKSILPMVSVMKRKSAMEEGIYSAETAGIVYSLWSLLPSFCNYPVDTAESFKDLEKALCSALRKEHDVHGIICYSLQILIQQNKKILEGKVDILNVEISILEERAVALYASEVVDANLRVLRSSARELLPVLFDVFMKSSEDIVGLLQNTIGELASISDKEVVTRIFNRTIKKLLKVTQLAVKSGTSRNSNVMQVDKSSSEGSLAKTKAQLLDLAVSLLPGLDAKEINILVVPIQRGLKDIEGMIQKKAYKALSMIFGYSDEFISRRLEEMLGLMIEVLPSCHFSAKRHRLDCLYFLIIHISKDGSEQRRHVAASFLTEIILALKEANKKTRDRAYDILVEIGRAYGDEEKGGKRENLYRFFDMVAGGLAGETPRMISASMEGLTHLADEFSDLVSAVYNVLPSIYLLLQRKNREIIKANLGLLKVLVAKSHAEPLQKHLQSMVEGLLNWQDSTENHFNAEVKLLLEMLVRKCGLVAVKEVMPAEHAKLLTNIRKTEDGILNNESWEELPFPAWCSNQLSYP</sequence>
<dbReference type="PANTHER" id="PTHR48445:SF1">
    <property type="entry name" value="OS02G0782100 PROTEIN"/>
    <property type="match status" value="1"/>
</dbReference>
<protein>
    <submittedName>
        <fullName evidence="4">ARM repeat superfamily protein</fullName>
    </submittedName>
</protein>
<dbReference type="Pfam" id="PF08161">
    <property type="entry name" value="RRP12_HEAT"/>
    <property type="match status" value="1"/>
</dbReference>
<accession>A0ABD1RI13</accession>
<evidence type="ECO:0000313" key="5">
    <source>
        <dbReference type="Proteomes" id="UP001604277"/>
    </source>
</evidence>
<dbReference type="InterPro" id="IPR012978">
    <property type="entry name" value="HEAT_RRP12"/>
</dbReference>
<dbReference type="InterPro" id="IPR057860">
    <property type="entry name" value="HEAT_RRP12_N"/>
</dbReference>
<proteinExistence type="inferred from homology"/>
<evidence type="ECO:0000259" key="2">
    <source>
        <dbReference type="Pfam" id="PF08161"/>
    </source>
</evidence>
<dbReference type="AlphaFoldDB" id="A0ABD1RI13"/>
<dbReference type="Pfam" id="PF25772">
    <property type="entry name" value="HEAT_RRP12_N"/>
    <property type="match status" value="1"/>
</dbReference>
<keyword evidence="5" id="KW-1185">Reference proteome</keyword>
<dbReference type="EMBL" id="JBFOLJ010000012">
    <property type="protein sequence ID" value="KAL2487567.1"/>
    <property type="molecule type" value="Genomic_DNA"/>
</dbReference>
<dbReference type="SUPFAM" id="SSF48371">
    <property type="entry name" value="ARM repeat"/>
    <property type="match status" value="1"/>
</dbReference>
<evidence type="ECO:0000313" key="4">
    <source>
        <dbReference type="EMBL" id="KAL2487567.1"/>
    </source>
</evidence>